<comment type="caution">
    <text evidence="1">The sequence shown here is derived from an EMBL/GenBank/DDBJ whole genome shotgun (WGS) entry which is preliminary data.</text>
</comment>
<dbReference type="AlphaFoldDB" id="A0A9X0YU67"/>
<accession>A0A9X0YU67</accession>
<keyword evidence="2" id="KW-1185">Reference proteome</keyword>
<dbReference type="Proteomes" id="UP001138793">
    <property type="component" value="Unassembled WGS sequence"/>
</dbReference>
<evidence type="ECO:0000313" key="2">
    <source>
        <dbReference type="Proteomes" id="UP001138793"/>
    </source>
</evidence>
<gene>
    <name evidence="1" type="ORF">J2Z64_001332</name>
</gene>
<name>A0A9X0YU67_9BACI</name>
<evidence type="ECO:0000313" key="1">
    <source>
        <dbReference type="EMBL" id="MBP2077101.1"/>
    </source>
</evidence>
<protein>
    <submittedName>
        <fullName evidence="1">Uncharacterized protein</fullName>
    </submittedName>
</protein>
<reference evidence="1" key="1">
    <citation type="submission" date="2021-03" db="EMBL/GenBank/DDBJ databases">
        <title>Genomic Encyclopedia of Type Strains, Phase IV (KMG-IV): sequencing the most valuable type-strain genomes for metagenomic binning, comparative biology and taxonomic classification.</title>
        <authorList>
            <person name="Goeker M."/>
        </authorList>
    </citation>
    <scope>NUCLEOTIDE SEQUENCE</scope>
    <source>
        <strain evidence="1">DSM 107338</strain>
    </source>
</reference>
<dbReference type="EMBL" id="JAGGMB010000003">
    <property type="protein sequence ID" value="MBP2077101.1"/>
    <property type="molecule type" value="Genomic_DNA"/>
</dbReference>
<organism evidence="1 2">
    <name type="scientific">Oceanobacillus polygoni</name>
    <dbReference type="NCBI Taxonomy" id="1235259"/>
    <lineage>
        <taxon>Bacteria</taxon>
        <taxon>Bacillati</taxon>
        <taxon>Bacillota</taxon>
        <taxon>Bacilli</taxon>
        <taxon>Bacillales</taxon>
        <taxon>Bacillaceae</taxon>
        <taxon>Oceanobacillus</taxon>
    </lineage>
</organism>
<sequence length="115" mass="13548">MFANYLAEKDLETTCESKDSMNYYLKVYINGAKREYRWSACDQSPDGVELTKIAEYIIQQSENEKKQSEKHEVTVQGYVLQAKDDILLIGEGLNMLDYEWLKDEIQHMNLRCLHF</sequence>
<dbReference type="RefSeq" id="WP_246811951.1">
    <property type="nucleotide sequence ID" value="NZ_PIJY01000038.1"/>
</dbReference>
<proteinExistence type="predicted"/>